<evidence type="ECO:0008006" key="3">
    <source>
        <dbReference type="Google" id="ProtNLM"/>
    </source>
</evidence>
<dbReference type="AlphaFoldDB" id="A0A327XKT8"/>
<sequence length="193" mass="22136">MVIYWRESARGAVCAQLSVKERVQIERWKLAEDHGLKVSRETLRKWMQDAGIWLSRKRPRAFHQPRLRRECLGELIQIDGSDHLWFEDRGPACTLLVFIDDAASTLMRLIGLKLWDHRDAFEQMRDLALDHFPAATGSPWLPRTGSKVSHRGLTSAVVGSRAYLSAKRRKETEVHCPEGTPIAFPARIIRPTT</sequence>
<organism evidence="1 2">
    <name type="scientific">Salipiger aestuarii</name>
    <dbReference type="NCBI Taxonomy" id="568098"/>
    <lineage>
        <taxon>Bacteria</taxon>
        <taxon>Pseudomonadati</taxon>
        <taxon>Pseudomonadota</taxon>
        <taxon>Alphaproteobacteria</taxon>
        <taxon>Rhodobacterales</taxon>
        <taxon>Roseobacteraceae</taxon>
        <taxon>Salipiger</taxon>
    </lineage>
</organism>
<comment type="caution">
    <text evidence="1">The sequence shown here is derived from an EMBL/GenBank/DDBJ whole genome shotgun (WGS) entry which is preliminary data.</text>
</comment>
<reference evidence="1 2" key="1">
    <citation type="submission" date="2018-06" db="EMBL/GenBank/DDBJ databases">
        <title>Genomic Encyclopedia of Archaeal and Bacterial Type Strains, Phase II (KMG-II): from individual species to whole genera.</title>
        <authorList>
            <person name="Goeker M."/>
        </authorList>
    </citation>
    <scope>NUCLEOTIDE SEQUENCE [LARGE SCALE GENOMIC DNA]</scope>
    <source>
        <strain evidence="1 2">DSM 22011</strain>
    </source>
</reference>
<dbReference type="EMBL" id="QLMG01000075">
    <property type="protein sequence ID" value="RAK09002.1"/>
    <property type="molecule type" value="Genomic_DNA"/>
</dbReference>
<evidence type="ECO:0000313" key="1">
    <source>
        <dbReference type="EMBL" id="RAK09002.1"/>
    </source>
</evidence>
<keyword evidence="2" id="KW-1185">Reference proteome</keyword>
<dbReference type="Proteomes" id="UP000249165">
    <property type="component" value="Unassembled WGS sequence"/>
</dbReference>
<evidence type="ECO:0000313" key="2">
    <source>
        <dbReference type="Proteomes" id="UP000249165"/>
    </source>
</evidence>
<accession>A0A327XKT8</accession>
<name>A0A327XKT8_9RHOB</name>
<proteinExistence type="predicted"/>
<gene>
    <name evidence="1" type="ORF">ATI53_10751</name>
</gene>
<protein>
    <recommendedName>
        <fullName evidence="3">Transposase</fullName>
    </recommendedName>
</protein>